<gene>
    <name evidence="2" type="primary">GLI2_3</name>
    <name evidence="2" type="ORF">P7K49_014255</name>
</gene>
<protein>
    <submittedName>
        <fullName evidence="2">Zinc finger protein gli2</fullName>
    </submittedName>
</protein>
<name>A0ABQ9VIV6_SAGOE</name>
<dbReference type="Proteomes" id="UP001266305">
    <property type="component" value="Unassembled WGS sequence"/>
</dbReference>
<sequence>MSVPPALSGSPVISDISLIRLSPHPAGPGDSPFNAPHPYVNPHMEHYLRSVHSSPTLSMISAARGLSPADGMYPLPTGGHDRELEQKPRSENAQAGISQ</sequence>
<reference evidence="2 3" key="1">
    <citation type="submission" date="2023-05" db="EMBL/GenBank/DDBJ databases">
        <title>B98-5 Cell Line De Novo Hybrid Assembly: An Optical Mapping Approach.</title>
        <authorList>
            <person name="Kananen K."/>
            <person name="Auerbach J.A."/>
            <person name="Kautto E."/>
            <person name="Blachly J.S."/>
        </authorList>
    </citation>
    <scope>NUCLEOTIDE SEQUENCE [LARGE SCALE GENOMIC DNA]</scope>
    <source>
        <strain evidence="2">B95-8</strain>
        <tissue evidence="2">Cell line</tissue>
    </source>
</reference>
<evidence type="ECO:0000313" key="3">
    <source>
        <dbReference type="Proteomes" id="UP001266305"/>
    </source>
</evidence>
<keyword evidence="3" id="KW-1185">Reference proteome</keyword>
<evidence type="ECO:0000313" key="2">
    <source>
        <dbReference type="EMBL" id="KAK2109090.1"/>
    </source>
</evidence>
<evidence type="ECO:0000256" key="1">
    <source>
        <dbReference type="SAM" id="MobiDB-lite"/>
    </source>
</evidence>
<proteinExistence type="predicted"/>
<feature type="region of interest" description="Disordered" evidence="1">
    <location>
        <begin position="69"/>
        <end position="99"/>
    </location>
</feature>
<feature type="compositionally biased region" description="Basic and acidic residues" evidence="1">
    <location>
        <begin position="79"/>
        <end position="90"/>
    </location>
</feature>
<accession>A0ABQ9VIV6</accession>
<organism evidence="2 3">
    <name type="scientific">Saguinus oedipus</name>
    <name type="common">Cotton-top tamarin</name>
    <name type="synonym">Oedipomidas oedipus</name>
    <dbReference type="NCBI Taxonomy" id="9490"/>
    <lineage>
        <taxon>Eukaryota</taxon>
        <taxon>Metazoa</taxon>
        <taxon>Chordata</taxon>
        <taxon>Craniata</taxon>
        <taxon>Vertebrata</taxon>
        <taxon>Euteleostomi</taxon>
        <taxon>Mammalia</taxon>
        <taxon>Eutheria</taxon>
        <taxon>Euarchontoglires</taxon>
        <taxon>Primates</taxon>
        <taxon>Haplorrhini</taxon>
        <taxon>Platyrrhini</taxon>
        <taxon>Cebidae</taxon>
        <taxon>Callitrichinae</taxon>
        <taxon>Saguinus</taxon>
    </lineage>
</organism>
<dbReference type="EMBL" id="JASSZA010000006">
    <property type="protein sequence ID" value="KAK2109090.1"/>
    <property type="molecule type" value="Genomic_DNA"/>
</dbReference>
<comment type="caution">
    <text evidence="2">The sequence shown here is derived from an EMBL/GenBank/DDBJ whole genome shotgun (WGS) entry which is preliminary data.</text>
</comment>